<dbReference type="InterPro" id="IPR027417">
    <property type="entry name" value="P-loop_NTPase"/>
</dbReference>
<evidence type="ECO:0000256" key="1">
    <source>
        <dbReference type="ARBA" id="ARBA00004123"/>
    </source>
</evidence>
<keyword evidence="4" id="KW-0067">ATP-binding</keyword>
<dbReference type="Ensembl" id="ENSLLET00000043070.1">
    <property type="protein sequence ID" value="ENSLLEP00000041407.1"/>
    <property type="gene ID" value="ENSLLEG00000026321.1"/>
</dbReference>
<evidence type="ECO:0000313" key="7">
    <source>
        <dbReference type="Ensembl" id="ENSLLEP00000041407.1"/>
    </source>
</evidence>
<keyword evidence="3" id="KW-0227">DNA damage</keyword>
<comment type="subcellular location">
    <subcellularLocation>
        <location evidence="1">Nucleus</location>
    </subcellularLocation>
</comment>
<dbReference type="Gene3D" id="3.40.50.300">
    <property type="entry name" value="P-loop containing nucleotide triphosphate hydrolases"/>
    <property type="match status" value="1"/>
</dbReference>
<accession>A0A8C5QSE5</accession>
<evidence type="ECO:0000256" key="4">
    <source>
        <dbReference type="ARBA" id="ARBA00022840"/>
    </source>
</evidence>
<dbReference type="AlphaFoldDB" id="A0A8C5QSE5"/>
<sequence length="251" mass="28477">ITMAHDSASQIFLLVVNPQVQLGESQEYPLFTLDTHVIPPTVFGGSQLVKIFVMHFVYIDTENSFLVERQVDIANAGVEHCELITQSNQEDEHIKAMQTYTLQNIFHGYVKLLAQIHFLPVFLEKHSRVKLIIVEIVAFPFRHAFEDMAKEHNLAITMTNQMTTKIGPRESMLVPALGDSWGQAASIRLILTWENKQRLATLQKSPGQKTATVLFTIAHQGFCDVGFPEHEVNSSQCEINPRKRPRNDDEP</sequence>
<dbReference type="GO" id="GO:0033063">
    <property type="term" value="C:Rad51B-Rad51C-Rad51D-XRCC2 complex"/>
    <property type="evidence" value="ECO:0007669"/>
    <property type="project" value="TreeGrafter"/>
</dbReference>
<dbReference type="GO" id="GO:0007131">
    <property type="term" value="P:reciprocal meiotic recombination"/>
    <property type="evidence" value="ECO:0007669"/>
    <property type="project" value="TreeGrafter"/>
</dbReference>
<dbReference type="GO" id="GO:0033065">
    <property type="term" value="C:Rad51C-XRCC3 complex"/>
    <property type="evidence" value="ECO:0007669"/>
    <property type="project" value="TreeGrafter"/>
</dbReference>
<keyword evidence="8" id="KW-1185">Reference proteome</keyword>
<dbReference type="GO" id="GO:0005657">
    <property type="term" value="C:replication fork"/>
    <property type="evidence" value="ECO:0007669"/>
    <property type="project" value="TreeGrafter"/>
</dbReference>
<name>A0A8C5QSE5_9ANUR</name>
<evidence type="ECO:0000256" key="6">
    <source>
        <dbReference type="ARBA" id="ARBA00023242"/>
    </source>
</evidence>
<reference evidence="7" key="2">
    <citation type="submission" date="2025-09" db="UniProtKB">
        <authorList>
            <consortium name="Ensembl"/>
        </authorList>
    </citation>
    <scope>IDENTIFICATION</scope>
</reference>
<dbReference type="OrthoDB" id="9310117at2759"/>
<dbReference type="GeneTree" id="ENSGT00940000156805"/>
<dbReference type="InterPro" id="IPR052093">
    <property type="entry name" value="HR_Repair_Mediator"/>
</dbReference>
<keyword evidence="5" id="KW-0234">DNA repair</keyword>
<dbReference type="GO" id="GO:0000400">
    <property type="term" value="F:four-way junction DNA binding"/>
    <property type="evidence" value="ECO:0007669"/>
    <property type="project" value="TreeGrafter"/>
</dbReference>
<reference evidence="7" key="1">
    <citation type="submission" date="2025-08" db="UniProtKB">
        <authorList>
            <consortium name="Ensembl"/>
        </authorList>
    </citation>
    <scope>IDENTIFICATION</scope>
</reference>
<dbReference type="SUPFAM" id="SSF52540">
    <property type="entry name" value="P-loop containing nucleoside triphosphate hydrolases"/>
    <property type="match status" value="1"/>
</dbReference>
<dbReference type="GO" id="GO:0005524">
    <property type="term" value="F:ATP binding"/>
    <property type="evidence" value="ECO:0007669"/>
    <property type="project" value="UniProtKB-KW"/>
</dbReference>
<evidence type="ECO:0000256" key="2">
    <source>
        <dbReference type="ARBA" id="ARBA00022741"/>
    </source>
</evidence>
<keyword evidence="6" id="KW-0539">Nucleus</keyword>
<organism evidence="7 8">
    <name type="scientific">Leptobrachium leishanense</name>
    <name type="common">Leishan spiny toad</name>
    <dbReference type="NCBI Taxonomy" id="445787"/>
    <lineage>
        <taxon>Eukaryota</taxon>
        <taxon>Metazoa</taxon>
        <taxon>Chordata</taxon>
        <taxon>Craniata</taxon>
        <taxon>Vertebrata</taxon>
        <taxon>Euteleostomi</taxon>
        <taxon>Amphibia</taxon>
        <taxon>Batrachia</taxon>
        <taxon>Anura</taxon>
        <taxon>Pelobatoidea</taxon>
        <taxon>Megophryidae</taxon>
        <taxon>Leptobrachium</taxon>
    </lineage>
</organism>
<dbReference type="Proteomes" id="UP000694569">
    <property type="component" value="Unplaced"/>
</dbReference>
<evidence type="ECO:0000313" key="8">
    <source>
        <dbReference type="Proteomes" id="UP000694569"/>
    </source>
</evidence>
<evidence type="ECO:0000256" key="3">
    <source>
        <dbReference type="ARBA" id="ARBA00022763"/>
    </source>
</evidence>
<proteinExistence type="predicted"/>
<protein>
    <submittedName>
        <fullName evidence="7">Uncharacterized protein</fullName>
    </submittedName>
</protein>
<dbReference type="GO" id="GO:0008821">
    <property type="term" value="F:crossover junction DNA endonuclease activity"/>
    <property type="evidence" value="ECO:0007669"/>
    <property type="project" value="TreeGrafter"/>
</dbReference>
<dbReference type="PANTHER" id="PTHR46239:SF1">
    <property type="entry name" value="DNA REPAIR PROTEIN RAD51 HOMOLOG 3"/>
    <property type="match status" value="1"/>
</dbReference>
<dbReference type="PANTHER" id="PTHR46239">
    <property type="entry name" value="DNA REPAIR PROTEIN RAD51 HOMOLOG 3 RAD51C"/>
    <property type="match status" value="1"/>
</dbReference>
<evidence type="ECO:0000256" key="5">
    <source>
        <dbReference type="ARBA" id="ARBA00023204"/>
    </source>
</evidence>
<keyword evidence="2" id="KW-0547">Nucleotide-binding</keyword>
<dbReference type="GO" id="GO:0000707">
    <property type="term" value="P:meiotic DNA recombinase assembly"/>
    <property type="evidence" value="ECO:0007669"/>
    <property type="project" value="TreeGrafter"/>
</dbReference>